<reference evidence="4 5" key="1">
    <citation type="submission" date="2021-03" db="EMBL/GenBank/DDBJ databases">
        <title>Sequencing the genomes of 1000 actinobacteria strains.</title>
        <authorList>
            <person name="Klenk H.-P."/>
        </authorList>
    </citation>
    <scope>NUCLEOTIDE SEQUENCE [LARGE SCALE GENOMIC DNA]</scope>
    <source>
        <strain evidence="4 5">DSM 45510</strain>
    </source>
</reference>
<sequence length="162" mass="17316">MQIREATAAELATLPALESASDSIFADLGFPPLPPPGSPEELATARLVLVAGTPPAGFARVEVVDGNAHLEQLAVHPSHFRQGVGTALVRAVLSWAREAGFPAVTLCTFSDIPWNGPFYRKLGFADFDDPSPGLQELRAHERALGLDDLGPRVVLRHPLAEH</sequence>
<protein>
    <submittedName>
        <fullName evidence="4">GNAT superfamily N-acetyltransferase</fullName>
    </submittedName>
</protein>
<dbReference type="EMBL" id="JAGGMS010000001">
    <property type="protein sequence ID" value="MBP2180646.1"/>
    <property type="molecule type" value="Genomic_DNA"/>
</dbReference>
<feature type="domain" description="N-acetyltransferase" evidence="3">
    <location>
        <begin position="1"/>
        <end position="160"/>
    </location>
</feature>
<keyword evidence="2" id="KW-0012">Acyltransferase</keyword>
<dbReference type="Pfam" id="PF00583">
    <property type="entry name" value="Acetyltransf_1"/>
    <property type="match status" value="1"/>
</dbReference>
<dbReference type="PANTHER" id="PTHR43800:SF1">
    <property type="entry name" value="PEPTIDYL-LYSINE N-ACETYLTRANSFERASE YJAB"/>
    <property type="match status" value="1"/>
</dbReference>
<keyword evidence="5" id="KW-1185">Reference proteome</keyword>
<keyword evidence="1" id="KW-0808">Transferase</keyword>
<dbReference type="CDD" id="cd04301">
    <property type="entry name" value="NAT_SF"/>
    <property type="match status" value="1"/>
</dbReference>
<evidence type="ECO:0000313" key="4">
    <source>
        <dbReference type="EMBL" id="MBP2180646.1"/>
    </source>
</evidence>
<gene>
    <name evidence="4" type="ORF">JOM49_002172</name>
</gene>
<dbReference type="PANTHER" id="PTHR43800">
    <property type="entry name" value="PEPTIDYL-LYSINE N-ACETYLTRANSFERASE YJAB"/>
    <property type="match status" value="1"/>
</dbReference>
<dbReference type="Proteomes" id="UP000741013">
    <property type="component" value="Unassembled WGS sequence"/>
</dbReference>
<evidence type="ECO:0000256" key="2">
    <source>
        <dbReference type="ARBA" id="ARBA00023315"/>
    </source>
</evidence>
<dbReference type="RefSeq" id="WP_209664170.1">
    <property type="nucleotide sequence ID" value="NZ_JAGGMS010000001.1"/>
</dbReference>
<dbReference type="SUPFAM" id="SSF55729">
    <property type="entry name" value="Acyl-CoA N-acyltransferases (Nat)"/>
    <property type="match status" value="1"/>
</dbReference>
<dbReference type="InterPro" id="IPR000182">
    <property type="entry name" value="GNAT_dom"/>
</dbReference>
<name>A0ABS4PMJ9_9PSEU</name>
<evidence type="ECO:0000259" key="3">
    <source>
        <dbReference type="PROSITE" id="PS51186"/>
    </source>
</evidence>
<dbReference type="Gene3D" id="3.40.630.30">
    <property type="match status" value="1"/>
</dbReference>
<organism evidence="4 5">
    <name type="scientific">Amycolatopsis magusensis</name>
    <dbReference type="NCBI Taxonomy" id="882444"/>
    <lineage>
        <taxon>Bacteria</taxon>
        <taxon>Bacillati</taxon>
        <taxon>Actinomycetota</taxon>
        <taxon>Actinomycetes</taxon>
        <taxon>Pseudonocardiales</taxon>
        <taxon>Pseudonocardiaceae</taxon>
        <taxon>Amycolatopsis</taxon>
    </lineage>
</organism>
<accession>A0ABS4PMJ9</accession>
<dbReference type="InterPro" id="IPR016181">
    <property type="entry name" value="Acyl_CoA_acyltransferase"/>
</dbReference>
<evidence type="ECO:0000313" key="5">
    <source>
        <dbReference type="Proteomes" id="UP000741013"/>
    </source>
</evidence>
<proteinExistence type="predicted"/>
<comment type="caution">
    <text evidence="4">The sequence shown here is derived from an EMBL/GenBank/DDBJ whole genome shotgun (WGS) entry which is preliminary data.</text>
</comment>
<evidence type="ECO:0000256" key="1">
    <source>
        <dbReference type="ARBA" id="ARBA00022679"/>
    </source>
</evidence>
<dbReference type="PROSITE" id="PS51186">
    <property type="entry name" value="GNAT"/>
    <property type="match status" value="1"/>
</dbReference>